<dbReference type="InterPro" id="IPR011008">
    <property type="entry name" value="Dimeric_a/b-barrel"/>
</dbReference>
<accession>A0ABW8TZP3</accession>
<dbReference type="Proteomes" id="UP001623553">
    <property type="component" value="Unassembled WGS sequence"/>
</dbReference>
<evidence type="ECO:0000256" key="1">
    <source>
        <dbReference type="ARBA" id="ARBA00022490"/>
    </source>
</evidence>
<dbReference type="Gene3D" id="3.30.70.100">
    <property type="match status" value="1"/>
</dbReference>
<evidence type="ECO:0000256" key="2">
    <source>
        <dbReference type="ARBA" id="ARBA00023235"/>
    </source>
</evidence>
<sequence>MQRKAFKMYLLPGNSVEYKKRHDEIWPELAELLHQVGIQNYSIFLDESTRTLFGYLEAPDISTLDSLPAQEVMKRWWAYMADIMETNADHSPVAIDLTPVFYLA</sequence>
<gene>
    <name evidence="7" type="primary">rhaM</name>
    <name evidence="7" type="ORF">AAE961_04405</name>
    <name evidence="6" type="ORF">V7S74_00830</name>
</gene>
<keyword evidence="2 7" id="KW-0413">Isomerase</keyword>
<keyword evidence="3" id="KW-0119">Carbohydrate metabolism</keyword>
<evidence type="ECO:0000313" key="7">
    <source>
        <dbReference type="EMBL" id="MFL0298105.1"/>
    </source>
</evidence>
<dbReference type="Proteomes" id="UP001623559">
    <property type="component" value="Unassembled WGS sequence"/>
</dbReference>
<dbReference type="PANTHER" id="PTHR34389">
    <property type="entry name" value="L-RHAMNOSE MUTAROTASE"/>
    <property type="match status" value="1"/>
</dbReference>
<dbReference type="GO" id="GO:0062192">
    <property type="term" value="F:L-rhamnose mutarotase activity"/>
    <property type="evidence" value="ECO:0007669"/>
    <property type="project" value="UniProtKB-EC"/>
</dbReference>
<comment type="caution">
    <text evidence="7">The sequence shown here is derived from an EMBL/GenBank/DDBJ whole genome shotgun (WGS) entry which is preliminary data.</text>
</comment>
<evidence type="ECO:0000313" key="6">
    <source>
        <dbReference type="EMBL" id="MFL0205277.1"/>
    </source>
</evidence>
<dbReference type="NCBIfam" id="TIGR02625">
    <property type="entry name" value="YiiL_rotase"/>
    <property type="match status" value="1"/>
</dbReference>
<dbReference type="InterPro" id="IPR013448">
    <property type="entry name" value="L-rhamnose_mutarotase"/>
</dbReference>
<dbReference type="HAMAP" id="MF_01663">
    <property type="entry name" value="L_rham_rotase"/>
    <property type="match status" value="1"/>
</dbReference>
<evidence type="ECO:0000256" key="5">
    <source>
        <dbReference type="NCBIfam" id="TIGR02625"/>
    </source>
</evidence>
<dbReference type="Pfam" id="PF05336">
    <property type="entry name" value="rhaM"/>
    <property type="match status" value="1"/>
</dbReference>
<keyword evidence="4" id="KW-0684">Rhamnose metabolism</keyword>
<proteinExistence type="inferred from homology"/>
<dbReference type="EMBL" id="JBEWZF010000001">
    <property type="protein sequence ID" value="MFL0298105.1"/>
    <property type="molecule type" value="Genomic_DNA"/>
</dbReference>
<evidence type="ECO:0000256" key="4">
    <source>
        <dbReference type="ARBA" id="ARBA00023308"/>
    </source>
</evidence>
<evidence type="ECO:0000313" key="8">
    <source>
        <dbReference type="Proteomes" id="UP001623553"/>
    </source>
</evidence>
<name>A0ABW8TZP3_9BACT</name>
<evidence type="ECO:0000313" key="9">
    <source>
        <dbReference type="Proteomes" id="UP001623559"/>
    </source>
</evidence>
<evidence type="ECO:0000256" key="3">
    <source>
        <dbReference type="ARBA" id="ARBA00023277"/>
    </source>
</evidence>
<keyword evidence="8" id="KW-1185">Reference proteome</keyword>
<organism evidence="7 8">
    <name type="scientific">Aquirufa novilacunae</name>
    <dbReference type="NCBI Taxonomy" id="3139305"/>
    <lineage>
        <taxon>Bacteria</taxon>
        <taxon>Pseudomonadati</taxon>
        <taxon>Bacteroidota</taxon>
        <taxon>Cytophagia</taxon>
        <taxon>Cytophagales</taxon>
        <taxon>Flectobacillaceae</taxon>
        <taxon>Aquirufa</taxon>
    </lineage>
</organism>
<dbReference type="PANTHER" id="PTHR34389:SF2">
    <property type="entry name" value="L-RHAMNOSE MUTAROTASE"/>
    <property type="match status" value="1"/>
</dbReference>
<reference evidence="8 9" key="1">
    <citation type="submission" date="2024-07" db="EMBL/GenBank/DDBJ databases">
        <authorList>
            <person name="Pitt A."/>
            <person name="Hahn M.W."/>
        </authorList>
    </citation>
    <scope>NUCLEOTIDE SEQUENCE [LARGE SCALE GENOMIC DNA]</scope>
    <source>
        <strain evidence="6 9">2-AUSEE-184A6</strain>
        <strain evidence="7 8">2-BAHN-186B</strain>
    </source>
</reference>
<dbReference type="InterPro" id="IPR008000">
    <property type="entry name" value="Rham/fucose_mutarotase"/>
</dbReference>
<keyword evidence="1" id="KW-0963">Cytoplasm</keyword>
<protein>
    <recommendedName>
        <fullName evidence="5">L-rhamnose mutarotase</fullName>
        <ecNumber evidence="5">5.1.3.32</ecNumber>
    </recommendedName>
</protein>
<dbReference type="SUPFAM" id="SSF54909">
    <property type="entry name" value="Dimeric alpha+beta barrel"/>
    <property type="match status" value="1"/>
</dbReference>
<dbReference type="EMBL" id="JBEWZG010000001">
    <property type="protein sequence ID" value="MFL0205277.1"/>
    <property type="molecule type" value="Genomic_DNA"/>
</dbReference>
<dbReference type="EC" id="5.1.3.32" evidence="5"/>